<dbReference type="InterPro" id="IPR001451">
    <property type="entry name" value="Hexapep"/>
</dbReference>
<dbReference type="Pfam" id="PF00132">
    <property type="entry name" value="Hexapep"/>
    <property type="match status" value="1"/>
</dbReference>
<feature type="domain" description="PglD N-terminal" evidence="1">
    <location>
        <begin position="6"/>
        <end position="86"/>
    </location>
</feature>
<comment type="caution">
    <text evidence="2">The sequence shown here is derived from an EMBL/GenBank/DDBJ whole genome shotgun (WGS) entry which is preliminary data.</text>
</comment>
<dbReference type="InterPro" id="IPR050179">
    <property type="entry name" value="Trans_hexapeptide_repeat"/>
</dbReference>
<evidence type="ECO:0000313" key="2">
    <source>
        <dbReference type="EMBL" id="MFC5589105.1"/>
    </source>
</evidence>
<dbReference type="NCBIfam" id="TIGR03570">
    <property type="entry name" value="NeuD_NnaD"/>
    <property type="match status" value="1"/>
</dbReference>
<name>A0ABW0TI67_9BACL</name>
<gene>
    <name evidence="2" type="ORF">ACFPRA_09415</name>
</gene>
<dbReference type="Proteomes" id="UP001596109">
    <property type="component" value="Unassembled WGS sequence"/>
</dbReference>
<organism evidence="2 3">
    <name type="scientific">Sporosarcina soli</name>
    <dbReference type="NCBI Taxonomy" id="334736"/>
    <lineage>
        <taxon>Bacteria</taxon>
        <taxon>Bacillati</taxon>
        <taxon>Bacillota</taxon>
        <taxon>Bacilli</taxon>
        <taxon>Bacillales</taxon>
        <taxon>Caryophanaceae</taxon>
        <taxon>Sporosarcina</taxon>
    </lineage>
</organism>
<evidence type="ECO:0000259" key="1">
    <source>
        <dbReference type="Pfam" id="PF17836"/>
    </source>
</evidence>
<dbReference type="EMBL" id="JBHSNO010000005">
    <property type="protein sequence ID" value="MFC5589105.1"/>
    <property type="molecule type" value="Genomic_DNA"/>
</dbReference>
<dbReference type="SUPFAM" id="SSF51161">
    <property type="entry name" value="Trimeric LpxA-like enzymes"/>
    <property type="match status" value="1"/>
</dbReference>
<proteinExistence type="predicted"/>
<dbReference type="Pfam" id="PF17836">
    <property type="entry name" value="PglD_N"/>
    <property type="match status" value="1"/>
</dbReference>
<dbReference type="CDD" id="cd03360">
    <property type="entry name" value="LbH_AT_putative"/>
    <property type="match status" value="1"/>
</dbReference>
<dbReference type="InterPro" id="IPR041561">
    <property type="entry name" value="PglD_N"/>
</dbReference>
<reference evidence="3" key="1">
    <citation type="journal article" date="2019" name="Int. J. Syst. Evol. Microbiol.">
        <title>The Global Catalogue of Microorganisms (GCM) 10K type strain sequencing project: providing services to taxonomists for standard genome sequencing and annotation.</title>
        <authorList>
            <consortium name="The Broad Institute Genomics Platform"/>
            <consortium name="The Broad Institute Genome Sequencing Center for Infectious Disease"/>
            <person name="Wu L."/>
            <person name="Ma J."/>
        </authorList>
    </citation>
    <scope>NUCLEOTIDE SEQUENCE [LARGE SCALE GENOMIC DNA]</scope>
    <source>
        <strain evidence="3">CGMCC 4.1434</strain>
    </source>
</reference>
<protein>
    <submittedName>
        <fullName evidence="2">NeuD/PglB/VioB family sugar acetyltransferase</fullName>
    </submittedName>
</protein>
<dbReference type="PANTHER" id="PTHR43300:SF7">
    <property type="entry name" value="UDP-N-ACETYLBACILLOSAMINE N-ACETYLTRANSFERASE"/>
    <property type="match status" value="1"/>
</dbReference>
<keyword evidence="3" id="KW-1185">Reference proteome</keyword>
<dbReference type="RefSeq" id="WP_381433229.1">
    <property type="nucleotide sequence ID" value="NZ_JBHSNO010000005.1"/>
</dbReference>
<dbReference type="PANTHER" id="PTHR43300">
    <property type="entry name" value="ACETYLTRANSFERASE"/>
    <property type="match status" value="1"/>
</dbReference>
<dbReference type="Gene3D" id="3.40.50.20">
    <property type="match status" value="1"/>
</dbReference>
<evidence type="ECO:0000313" key="3">
    <source>
        <dbReference type="Proteomes" id="UP001596109"/>
    </source>
</evidence>
<dbReference type="Gene3D" id="2.160.10.10">
    <property type="entry name" value="Hexapeptide repeat proteins"/>
    <property type="match status" value="1"/>
</dbReference>
<sequence>MSIPTYIIGTGGLGRGVAETIKVLSDRDRNWTFAGFIDDDSSVIGTSVNGMEVVGDTDYLLSLNVMANVVIAIANPEIKSVISQKLSQNAHLLYPNIVHPSVNLNSSITMGIGNIISENVVFSANVSIGDFALIHFNCTIGHDVQIGDHVTVYPGVNLSGYSKMEPKSQAGTNSSILPQVTVGEGAVVGAGSMVNKNTMRYATVVGIPAKEMKN</sequence>
<dbReference type="InterPro" id="IPR020019">
    <property type="entry name" value="AcTrfase_PglD-like"/>
</dbReference>
<accession>A0ABW0TI67</accession>
<dbReference type="InterPro" id="IPR011004">
    <property type="entry name" value="Trimer_LpxA-like_sf"/>
</dbReference>